<dbReference type="Proteomes" id="UP001152795">
    <property type="component" value="Unassembled WGS sequence"/>
</dbReference>
<evidence type="ECO:0000313" key="2">
    <source>
        <dbReference type="Proteomes" id="UP001152795"/>
    </source>
</evidence>
<protein>
    <submittedName>
        <fullName evidence="1">Uncharacterized protein</fullName>
    </submittedName>
</protein>
<evidence type="ECO:0000313" key="1">
    <source>
        <dbReference type="EMBL" id="CAB4046087.1"/>
    </source>
</evidence>
<dbReference type="EMBL" id="CACRXK020045588">
    <property type="protein sequence ID" value="CAB4046087.1"/>
    <property type="molecule type" value="Genomic_DNA"/>
</dbReference>
<gene>
    <name evidence="1" type="ORF">PACLA_8A038907</name>
</gene>
<comment type="caution">
    <text evidence="1">The sequence shown here is derived from an EMBL/GenBank/DDBJ whole genome shotgun (WGS) entry which is preliminary data.</text>
</comment>
<sequence length="70" mass="8256">QRDKKCFKDQRMWLQHEALCQGHLQETGTFRKALWQKLSSIVSPILSEVIAYSDQNHNLDLLCKGNEWQI</sequence>
<dbReference type="AlphaFoldDB" id="A0A7D9MHY6"/>
<name>A0A7D9MHY6_PARCT</name>
<feature type="non-terminal residue" evidence="1">
    <location>
        <position position="70"/>
    </location>
</feature>
<feature type="non-terminal residue" evidence="1">
    <location>
        <position position="1"/>
    </location>
</feature>
<keyword evidence="2" id="KW-1185">Reference proteome</keyword>
<dbReference type="OrthoDB" id="5989003at2759"/>
<organism evidence="1 2">
    <name type="scientific">Paramuricea clavata</name>
    <name type="common">Red gorgonian</name>
    <name type="synonym">Violescent sea-whip</name>
    <dbReference type="NCBI Taxonomy" id="317549"/>
    <lineage>
        <taxon>Eukaryota</taxon>
        <taxon>Metazoa</taxon>
        <taxon>Cnidaria</taxon>
        <taxon>Anthozoa</taxon>
        <taxon>Octocorallia</taxon>
        <taxon>Malacalcyonacea</taxon>
        <taxon>Plexauridae</taxon>
        <taxon>Paramuricea</taxon>
    </lineage>
</organism>
<proteinExistence type="predicted"/>
<reference evidence="1" key="1">
    <citation type="submission" date="2020-04" db="EMBL/GenBank/DDBJ databases">
        <authorList>
            <person name="Alioto T."/>
            <person name="Alioto T."/>
            <person name="Gomez Garrido J."/>
        </authorList>
    </citation>
    <scope>NUCLEOTIDE SEQUENCE</scope>
    <source>
        <strain evidence="1">A484AB</strain>
    </source>
</reference>
<accession>A0A7D9MHY6</accession>